<sequence>MSKIRIAIVDDHKLFRQGIRSIIDTASDIEIVFEADNGVDCMNKLKRTHNGPTIILMDLEMPEMDGLQLQEIISRDFPDIKVIIISLHSNQRIMARMIQQGASGYLLKNCEKEEMLEAIKSTYNNGFYINQQTLLALKESHATKIPKRDLLGYEVEISNREVEVLKLLCSQFNTNEIAEKLFISPRTVEGHRNNLLIKTGARNTAGLIIFAIKNKYFDIL</sequence>
<organism evidence="8 9">
    <name type="scientific">Chryseobacterium taiwanense</name>
    <dbReference type="NCBI Taxonomy" id="363331"/>
    <lineage>
        <taxon>Bacteria</taxon>
        <taxon>Pseudomonadati</taxon>
        <taxon>Bacteroidota</taxon>
        <taxon>Flavobacteriia</taxon>
        <taxon>Flavobacteriales</taxon>
        <taxon>Weeksellaceae</taxon>
        <taxon>Chryseobacterium group</taxon>
        <taxon>Chryseobacterium</taxon>
    </lineage>
</organism>
<keyword evidence="3" id="KW-0238">DNA-binding</keyword>
<dbReference type="Pfam" id="PF00072">
    <property type="entry name" value="Response_reg"/>
    <property type="match status" value="1"/>
</dbReference>
<keyword evidence="2" id="KW-0805">Transcription regulation</keyword>
<dbReference type="PANTHER" id="PTHR43214:SF41">
    <property type="entry name" value="NITRATE_NITRITE RESPONSE REGULATOR PROTEIN NARP"/>
    <property type="match status" value="1"/>
</dbReference>
<dbReference type="InterPro" id="IPR001789">
    <property type="entry name" value="Sig_transdc_resp-reg_receiver"/>
</dbReference>
<evidence type="ECO:0000256" key="3">
    <source>
        <dbReference type="ARBA" id="ARBA00023125"/>
    </source>
</evidence>
<feature type="modified residue" description="4-aspartylphosphate" evidence="5">
    <location>
        <position position="58"/>
    </location>
</feature>
<dbReference type="RefSeq" id="WP_039369070.1">
    <property type="nucleotide sequence ID" value="NZ_JWTA01000008.1"/>
</dbReference>
<dbReference type="GO" id="GO:0006355">
    <property type="term" value="P:regulation of DNA-templated transcription"/>
    <property type="evidence" value="ECO:0007669"/>
    <property type="project" value="InterPro"/>
</dbReference>
<dbReference type="PANTHER" id="PTHR43214">
    <property type="entry name" value="TWO-COMPONENT RESPONSE REGULATOR"/>
    <property type="match status" value="1"/>
</dbReference>
<keyword evidence="9" id="KW-1185">Reference proteome</keyword>
<evidence type="ECO:0000259" key="7">
    <source>
        <dbReference type="PROSITE" id="PS50110"/>
    </source>
</evidence>
<dbReference type="GO" id="GO:0000160">
    <property type="term" value="P:phosphorelay signal transduction system"/>
    <property type="evidence" value="ECO:0007669"/>
    <property type="project" value="InterPro"/>
</dbReference>
<evidence type="ECO:0000256" key="1">
    <source>
        <dbReference type="ARBA" id="ARBA00022553"/>
    </source>
</evidence>
<name>A0A0B4E7V8_9FLAO</name>
<dbReference type="OrthoDB" id="9795108at2"/>
<dbReference type="CDD" id="cd17535">
    <property type="entry name" value="REC_NarL-like"/>
    <property type="match status" value="1"/>
</dbReference>
<dbReference type="PRINTS" id="PR00038">
    <property type="entry name" value="HTHLUXR"/>
</dbReference>
<dbReference type="Proteomes" id="UP000031167">
    <property type="component" value="Unassembled WGS sequence"/>
</dbReference>
<dbReference type="InterPro" id="IPR016032">
    <property type="entry name" value="Sig_transdc_resp-reg_C-effctor"/>
</dbReference>
<evidence type="ECO:0000256" key="2">
    <source>
        <dbReference type="ARBA" id="ARBA00023015"/>
    </source>
</evidence>
<dbReference type="STRING" id="363331.RM51_11005"/>
<dbReference type="SMART" id="SM00421">
    <property type="entry name" value="HTH_LUXR"/>
    <property type="match status" value="1"/>
</dbReference>
<evidence type="ECO:0000313" key="8">
    <source>
        <dbReference type="EMBL" id="KIC62713.1"/>
    </source>
</evidence>
<dbReference type="InterPro" id="IPR039420">
    <property type="entry name" value="WalR-like"/>
</dbReference>
<dbReference type="PROSITE" id="PS50110">
    <property type="entry name" value="RESPONSE_REGULATORY"/>
    <property type="match status" value="1"/>
</dbReference>
<keyword evidence="1 5" id="KW-0597">Phosphoprotein</keyword>
<protein>
    <recommendedName>
        <fullName evidence="10">LuxR family transcriptional regulator</fullName>
    </recommendedName>
</protein>
<feature type="domain" description="HTH luxR-type" evidence="6">
    <location>
        <begin position="150"/>
        <end position="215"/>
    </location>
</feature>
<evidence type="ECO:0008006" key="10">
    <source>
        <dbReference type="Google" id="ProtNLM"/>
    </source>
</evidence>
<dbReference type="SUPFAM" id="SSF46894">
    <property type="entry name" value="C-terminal effector domain of the bipartite response regulators"/>
    <property type="match status" value="1"/>
</dbReference>
<evidence type="ECO:0000256" key="5">
    <source>
        <dbReference type="PROSITE-ProRule" id="PRU00169"/>
    </source>
</evidence>
<dbReference type="InterPro" id="IPR000792">
    <property type="entry name" value="Tscrpt_reg_LuxR_C"/>
</dbReference>
<dbReference type="InterPro" id="IPR058245">
    <property type="entry name" value="NreC/VraR/RcsB-like_REC"/>
</dbReference>
<dbReference type="EMBL" id="JWTA01000008">
    <property type="protein sequence ID" value="KIC62713.1"/>
    <property type="molecule type" value="Genomic_DNA"/>
</dbReference>
<evidence type="ECO:0000313" key="9">
    <source>
        <dbReference type="Proteomes" id="UP000031167"/>
    </source>
</evidence>
<dbReference type="InterPro" id="IPR011006">
    <property type="entry name" value="CheY-like_superfamily"/>
</dbReference>
<dbReference type="Pfam" id="PF00196">
    <property type="entry name" value="GerE"/>
    <property type="match status" value="1"/>
</dbReference>
<dbReference type="Gene3D" id="3.40.50.2300">
    <property type="match status" value="1"/>
</dbReference>
<proteinExistence type="predicted"/>
<dbReference type="PROSITE" id="PS50043">
    <property type="entry name" value="HTH_LUXR_2"/>
    <property type="match status" value="1"/>
</dbReference>
<dbReference type="AlphaFoldDB" id="A0A0B4E7V8"/>
<evidence type="ECO:0000256" key="4">
    <source>
        <dbReference type="ARBA" id="ARBA00023163"/>
    </source>
</evidence>
<evidence type="ECO:0000259" key="6">
    <source>
        <dbReference type="PROSITE" id="PS50043"/>
    </source>
</evidence>
<dbReference type="CDD" id="cd06170">
    <property type="entry name" value="LuxR_C_like"/>
    <property type="match status" value="1"/>
</dbReference>
<dbReference type="SMART" id="SM00448">
    <property type="entry name" value="REC"/>
    <property type="match status" value="1"/>
</dbReference>
<dbReference type="SUPFAM" id="SSF52172">
    <property type="entry name" value="CheY-like"/>
    <property type="match status" value="1"/>
</dbReference>
<dbReference type="GO" id="GO:0003677">
    <property type="term" value="F:DNA binding"/>
    <property type="evidence" value="ECO:0007669"/>
    <property type="project" value="UniProtKB-KW"/>
</dbReference>
<keyword evidence="4" id="KW-0804">Transcription</keyword>
<accession>A0A0B4E7V8</accession>
<feature type="domain" description="Response regulatory" evidence="7">
    <location>
        <begin position="5"/>
        <end position="123"/>
    </location>
</feature>
<gene>
    <name evidence="8" type="ORF">RM51_11005</name>
</gene>
<reference evidence="8 9" key="1">
    <citation type="submission" date="2014-12" db="EMBL/GenBank/DDBJ databases">
        <title>Genome sequencing of Chryseobacterium taiwanense TPW19.</title>
        <authorList>
            <person name="Tan P.W."/>
            <person name="Chan K.-G."/>
        </authorList>
    </citation>
    <scope>NUCLEOTIDE SEQUENCE [LARGE SCALE GENOMIC DNA]</scope>
    <source>
        <strain evidence="8 9">TPW19</strain>
    </source>
</reference>
<comment type="caution">
    <text evidence="8">The sequence shown here is derived from an EMBL/GenBank/DDBJ whole genome shotgun (WGS) entry which is preliminary data.</text>
</comment>